<name>A0ABQ5GLU9_9ASTR</name>
<sequence>MELKNERNVDDDLEDMGMEKNELFDFVHWQRKEKEISWMVQKQAAMEGHTDSRFLYRGMKMANLLCINLQDLCQSV</sequence>
<accession>A0ABQ5GLU9</accession>
<comment type="caution">
    <text evidence="1">The sequence shown here is derived from an EMBL/GenBank/DDBJ whole genome shotgun (WGS) entry which is preliminary data.</text>
</comment>
<proteinExistence type="predicted"/>
<reference evidence="1" key="1">
    <citation type="journal article" date="2022" name="Int. J. Mol. Sci.">
        <title>Draft Genome of Tanacetum Coccineum: Genomic Comparison of Closely Related Tanacetum-Family Plants.</title>
        <authorList>
            <person name="Yamashiro T."/>
            <person name="Shiraishi A."/>
            <person name="Nakayama K."/>
            <person name="Satake H."/>
        </authorList>
    </citation>
    <scope>NUCLEOTIDE SEQUENCE</scope>
</reference>
<evidence type="ECO:0000313" key="2">
    <source>
        <dbReference type="Proteomes" id="UP001151760"/>
    </source>
</evidence>
<dbReference type="EMBL" id="BQNB010018643">
    <property type="protein sequence ID" value="GJT76655.1"/>
    <property type="molecule type" value="Genomic_DNA"/>
</dbReference>
<reference evidence="1" key="2">
    <citation type="submission" date="2022-01" db="EMBL/GenBank/DDBJ databases">
        <authorList>
            <person name="Yamashiro T."/>
            <person name="Shiraishi A."/>
            <person name="Satake H."/>
            <person name="Nakayama K."/>
        </authorList>
    </citation>
    <scope>NUCLEOTIDE SEQUENCE</scope>
</reference>
<gene>
    <name evidence="1" type="ORF">Tco_1043380</name>
</gene>
<dbReference type="Proteomes" id="UP001151760">
    <property type="component" value="Unassembled WGS sequence"/>
</dbReference>
<protein>
    <submittedName>
        <fullName evidence="1">Uncharacterized protein</fullName>
    </submittedName>
</protein>
<organism evidence="1 2">
    <name type="scientific">Tanacetum coccineum</name>
    <dbReference type="NCBI Taxonomy" id="301880"/>
    <lineage>
        <taxon>Eukaryota</taxon>
        <taxon>Viridiplantae</taxon>
        <taxon>Streptophyta</taxon>
        <taxon>Embryophyta</taxon>
        <taxon>Tracheophyta</taxon>
        <taxon>Spermatophyta</taxon>
        <taxon>Magnoliopsida</taxon>
        <taxon>eudicotyledons</taxon>
        <taxon>Gunneridae</taxon>
        <taxon>Pentapetalae</taxon>
        <taxon>asterids</taxon>
        <taxon>campanulids</taxon>
        <taxon>Asterales</taxon>
        <taxon>Asteraceae</taxon>
        <taxon>Asteroideae</taxon>
        <taxon>Anthemideae</taxon>
        <taxon>Anthemidinae</taxon>
        <taxon>Tanacetum</taxon>
    </lineage>
</organism>
<keyword evidence="2" id="KW-1185">Reference proteome</keyword>
<evidence type="ECO:0000313" key="1">
    <source>
        <dbReference type="EMBL" id="GJT76655.1"/>
    </source>
</evidence>